<dbReference type="Proteomes" id="UP001428817">
    <property type="component" value="Unassembled WGS sequence"/>
</dbReference>
<evidence type="ECO:0000256" key="2">
    <source>
        <dbReference type="ARBA" id="ARBA00022801"/>
    </source>
</evidence>
<comment type="similarity">
    <text evidence="1">Belongs to the 'GDXG' lipolytic enzyme family.</text>
</comment>
<dbReference type="PANTHER" id="PTHR48081:SF30">
    <property type="entry name" value="ACETYL-HYDROLASE LIPR-RELATED"/>
    <property type="match status" value="1"/>
</dbReference>
<evidence type="ECO:0000256" key="1">
    <source>
        <dbReference type="ARBA" id="ARBA00010515"/>
    </source>
</evidence>
<evidence type="ECO:0000313" key="4">
    <source>
        <dbReference type="EMBL" id="GAA5174717.1"/>
    </source>
</evidence>
<feature type="domain" description="Alpha/beta hydrolase fold-3" evidence="3">
    <location>
        <begin position="90"/>
        <end position="290"/>
    </location>
</feature>
<evidence type="ECO:0000259" key="3">
    <source>
        <dbReference type="Pfam" id="PF07859"/>
    </source>
</evidence>
<dbReference type="InterPro" id="IPR029058">
    <property type="entry name" value="AB_hydrolase_fold"/>
</dbReference>
<dbReference type="InterPro" id="IPR013094">
    <property type="entry name" value="AB_hydrolase_3"/>
</dbReference>
<evidence type="ECO:0000313" key="5">
    <source>
        <dbReference type="Proteomes" id="UP001428817"/>
    </source>
</evidence>
<proteinExistence type="inferred from homology"/>
<keyword evidence="2 4" id="KW-0378">Hydrolase</keyword>
<dbReference type="Pfam" id="PF07859">
    <property type="entry name" value="Abhydrolase_3"/>
    <property type="match status" value="1"/>
</dbReference>
<dbReference type="Gene3D" id="3.40.50.1820">
    <property type="entry name" value="alpha/beta hydrolase"/>
    <property type="match status" value="1"/>
</dbReference>
<sequence>MLVVDRYTARSLRSRVLNAATKRAVIRALTRLERDFGPETFDRLRRLDEFAARRARPVRGTRTEPVTLGDGVRGEWVHGPGVPAARDRAILYLHGGGWVTCGLNTHRQLIARISAASGVPALAVDYRMFPAVPFGQEAEDCLTGYRWLLDSGAAAEHVTIMGDSAGGHLTFATALLARDRGLPLPAGLVGISGCYDLDMATKRSHANARREPVEMRALERLVDAITEGLDVADPSVSPLRADLAGLPPALLTASYTEVLYDDSERLANRLDAAGVPCTLRTYDQQLHVFQAFGMLLPEARASVTAIGAWLRANSPGEAG</sequence>
<accession>A0ABP9RBR7</accession>
<gene>
    <name evidence="4" type="ORF">GCM10023321_79160</name>
</gene>
<protein>
    <submittedName>
        <fullName evidence="4">Alpha/beta hydrolase</fullName>
    </submittedName>
</protein>
<dbReference type="EMBL" id="BAABJP010000062">
    <property type="protein sequence ID" value="GAA5174717.1"/>
    <property type="molecule type" value="Genomic_DNA"/>
</dbReference>
<name>A0ABP9RBR7_9PSEU</name>
<dbReference type="PANTHER" id="PTHR48081">
    <property type="entry name" value="AB HYDROLASE SUPERFAMILY PROTEIN C4A8.06C"/>
    <property type="match status" value="1"/>
</dbReference>
<organism evidence="4 5">
    <name type="scientific">Pseudonocardia eucalypti</name>
    <dbReference type="NCBI Taxonomy" id="648755"/>
    <lineage>
        <taxon>Bacteria</taxon>
        <taxon>Bacillati</taxon>
        <taxon>Actinomycetota</taxon>
        <taxon>Actinomycetes</taxon>
        <taxon>Pseudonocardiales</taxon>
        <taxon>Pseudonocardiaceae</taxon>
        <taxon>Pseudonocardia</taxon>
    </lineage>
</organism>
<dbReference type="GO" id="GO:0016787">
    <property type="term" value="F:hydrolase activity"/>
    <property type="evidence" value="ECO:0007669"/>
    <property type="project" value="UniProtKB-KW"/>
</dbReference>
<comment type="caution">
    <text evidence="4">The sequence shown here is derived from an EMBL/GenBank/DDBJ whole genome shotgun (WGS) entry which is preliminary data.</text>
</comment>
<dbReference type="SUPFAM" id="SSF53474">
    <property type="entry name" value="alpha/beta-Hydrolases"/>
    <property type="match status" value="1"/>
</dbReference>
<dbReference type="InterPro" id="IPR050300">
    <property type="entry name" value="GDXG_lipolytic_enzyme"/>
</dbReference>
<reference evidence="5" key="1">
    <citation type="journal article" date="2019" name="Int. J. Syst. Evol. Microbiol.">
        <title>The Global Catalogue of Microorganisms (GCM) 10K type strain sequencing project: providing services to taxonomists for standard genome sequencing and annotation.</title>
        <authorList>
            <consortium name="The Broad Institute Genomics Platform"/>
            <consortium name="The Broad Institute Genome Sequencing Center for Infectious Disease"/>
            <person name="Wu L."/>
            <person name="Ma J."/>
        </authorList>
    </citation>
    <scope>NUCLEOTIDE SEQUENCE [LARGE SCALE GENOMIC DNA]</scope>
    <source>
        <strain evidence="5">JCM 18303</strain>
    </source>
</reference>
<keyword evidence="5" id="KW-1185">Reference proteome</keyword>